<protein>
    <submittedName>
        <fullName evidence="1">Uncharacterized protein</fullName>
    </submittedName>
</protein>
<gene>
    <name evidence="1" type="ORF">ABT317_04075</name>
</gene>
<dbReference type="RefSeq" id="WP_086723305.1">
    <property type="nucleotide sequence ID" value="NZ_MUBM01000026.1"/>
</dbReference>
<comment type="caution">
    <text evidence="1">The sequence shown here is derived from an EMBL/GenBank/DDBJ whole genome shotgun (WGS) entry which is preliminary data.</text>
</comment>
<evidence type="ECO:0000313" key="2">
    <source>
        <dbReference type="Proteomes" id="UP001458415"/>
    </source>
</evidence>
<reference evidence="1 2" key="1">
    <citation type="submission" date="2024-06" db="EMBL/GenBank/DDBJ databases">
        <title>The Natural Products Discovery Center: Release of the First 8490 Sequenced Strains for Exploring Actinobacteria Biosynthetic Diversity.</title>
        <authorList>
            <person name="Kalkreuter E."/>
            <person name="Kautsar S.A."/>
            <person name="Yang D."/>
            <person name="Bader C.D."/>
            <person name="Teijaro C.N."/>
            <person name="Fluegel L."/>
            <person name="Davis C.M."/>
            <person name="Simpson J.R."/>
            <person name="Lauterbach L."/>
            <person name="Steele A.D."/>
            <person name="Gui C."/>
            <person name="Meng S."/>
            <person name="Li G."/>
            <person name="Viehrig K."/>
            <person name="Ye F."/>
            <person name="Su P."/>
            <person name="Kiefer A.F."/>
            <person name="Nichols A."/>
            <person name="Cepeda A.J."/>
            <person name="Yan W."/>
            <person name="Fan B."/>
            <person name="Jiang Y."/>
            <person name="Adhikari A."/>
            <person name="Zheng C.-J."/>
            <person name="Schuster L."/>
            <person name="Cowan T.M."/>
            <person name="Smanski M.J."/>
            <person name="Chevrette M.G."/>
            <person name="De Carvalho L.P.S."/>
            <person name="Shen B."/>
        </authorList>
    </citation>
    <scope>NUCLEOTIDE SEQUENCE [LARGE SCALE GENOMIC DNA]</scope>
    <source>
        <strain evidence="1 2">NPDC000634</strain>
    </source>
</reference>
<keyword evidence="2" id="KW-1185">Reference proteome</keyword>
<name>A0ABV1VWC7_9ACTN</name>
<sequence>MGTPAVVELGSYPYPVWGSAEEGLCARCSEKCKRYGEGANPLCRDCFAVVAAKWGPGVRQKGFNA</sequence>
<accession>A0ABV1VWC7</accession>
<evidence type="ECO:0000313" key="1">
    <source>
        <dbReference type="EMBL" id="MER6976235.1"/>
    </source>
</evidence>
<proteinExistence type="predicted"/>
<dbReference type="Proteomes" id="UP001458415">
    <property type="component" value="Unassembled WGS sequence"/>
</dbReference>
<dbReference type="EMBL" id="JBEPCU010000031">
    <property type="protein sequence ID" value="MER6976235.1"/>
    <property type="molecule type" value="Genomic_DNA"/>
</dbReference>
<organism evidence="1 2">
    <name type="scientific">Streptomyces carpinensis</name>
    <dbReference type="NCBI Taxonomy" id="66369"/>
    <lineage>
        <taxon>Bacteria</taxon>
        <taxon>Bacillati</taxon>
        <taxon>Actinomycetota</taxon>
        <taxon>Actinomycetes</taxon>
        <taxon>Kitasatosporales</taxon>
        <taxon>Streptomycetaceae</taxon>
        <taxon>Streptomyces</taxon>
    </lineage>
</organism>